<dbReference type="AlphaFoldDB" id="A0A8S4QKP2"/>
<dbReference type="Proteomes" id="UP000838756">
    <property type="component" value="Unassembled WGS sequence"/>
</dbReference>
<gene>
    <name evidence="1" type="primary">jg12903</name>
    <name evidence="1" type="ORF">PAEG_LOCUS3161</name>
</gene>
<sequence length="114" mass="12630">MPRNPTVLLAASWVCAKFARVRSLSMVTSHGRVGSRLDSTPDLVLDLPARPDARPDTRPDALAADTFAHNRDTLKKRPAVAAHRYACRFCASLRRFSIKYVIMNALAARHPCDS</sequence>
<keyword evidence="2" id="KW-1185">Reference proteome</keyword>
<dbReference type="EMBL" id="CAKXAJ010009931">
    <property type="protein sequence ID" value="CAH2211331.1"/>
    <property type="molecule type" value="Genomic_DNA"/>
</dbReference>
<name>A0A8S4QKP2_9NEOP</name>
<reference evidence="1" key="1">
    <citation type="submission" date="2022-03" db="EMBL/GenBank/DDBJ databases">
        <authorList>
            <person name="Lindestad O."/>
        </authorList>
    </citation>
    <scope>NUCLEOTIDE SEQUENCE</scope>
</reference>
<proteinExistence type="predicted"/>
<evidence type="ECO:0000313" key="2">
    <source>
        <dbReference type="Proteomes" id="UP000838756"/>
    </source>
</evidence>
<evidence type="ECO:0000313" key="1">
    <source>
        <dbReference type="EMBL" id="CAH2211331.1"/>
    </source>
</evidence>
<accession>A0A8S4QKP2</accession>
<protein>
    <submittedName>
        <fullName evidence="1">Jg12903 protein</fullName>
    </submittedName>
</protein>
<organism evidence="1 2">
    <name type="scientific">Pararge aegeria aegeria</name>
    <dbReference type="NCBI Taxonomy" id="348720"/>
    <lineage>
        <taxon>Eukaryota</taxon>
        <taxon>Metazoa</taxon>
        <taxon>Ecdysozoa</taxon>
        <taxon>Arthropoda</taxon>
        <taxon>Hexapoda</taxon>
        <taxon>Insecta</taxon>
        <taxon>Pterygota</taxon>
        <taxon>Neoptera</taxon>
        <taxon>Endopterygota</taxon>
        <taxon>Lepidoptera</taxon>
        <taxon>Glossata</taxon>
        <taxon>Ditrysia</taxon>
        <taxon>Papilionoidea</taxon>
        <taxon>Nymphalidae</taxon>
        <taxon>Satyrinae</taxon>
        <taxon>Satyrini</taxon>
        <taxon>Parargina</taxon>
        <taxon>Pararge</taxon>
    </lineage>
</organism>
<comment type="caution">
    <text evidence="1">The sequence shown here is derived from an EMBL/GenBank/DDBJ whole genome shotgun (WGS) entry which is preliminary data.</text>
</comment>